<keyword evidence="1" id="KW-1133">Transmembrane helix</keyword>
<dbReference type="Proteomes" id="UP000215914">
    <property type="component" value="Unassembled WGS sequence"/>
</dbReference>
<evidence type="ECO:0000313" key="3">
    <source>
        <dbReference type="Proteomes" id="UP000215914"/>
    </source>
</evidence>
<reference evidence="2" key="1">
    <citation type="journal article" date="2017" name="Nature">
        <title>The sunflower genome provides insights into oil metabolism, flowering and Asterid evolution.</title>
        <authorList>
            <person name="Badouin H."/>
            <person name="Gouzy J."/>
            <person name="Grassa C.J."/>
            <person name="Murat F."/>
            <person name="Staton S.E."/>
            <person name="Cottret L."/>
            <person name="Lelandais-Briere C."/>
            <person name="Owens G.L."/>
            <person name="Carrere S."/>
            <person name="Mayjonade B."/>
            <person name="Legrand L."/>
            <person name="Gill N."/>
            <person name="Kane N.C."/>
            <person name="Bowers J.E."/>
            <person name="Hubner S."/>
            <person name="Bellec A."/>
            <person name="Berard A."/>
            <person name="Berges H."/>
            <person name="Blanchet N."/>
            <person name="Boniface M.C."/>
            <person name="Brunel D."/>
            <person name="Catrice O."/>
            <person name="Chaidir N."/>
            <person name="Claudel C."/>
            <person name="Donnadieu C."/>
            <person name="Faraut T."/>
            <person name="Fievet G."/>
            <person name="Helmstetter N."/>
            <person name="King M."/>
            <person name="Knapp S.J."/>
            <person name="Lai Z."/>
            <person name="Le Paslier M.C."/>
            <person name="Lippi Y."/>
            <person name="Lorenzon L."/>
            <person name="Mandel J.R."/>
            <person name="Marage G."/>
            <person name="Marchand G."/>
            <person name="Marquand E."/>
            <person name="Bret-Mestries E."/>
            <person name="Morien E."/>
            <person name="Nambeesan S."/>
            <person name="Nguyen T."/>
            <person name="Pegot-Espagnet P."/>
            <person name="Pouilly N."/>
            <person name="Raftis F."/>
            <person name="Sallet E."/>
            <person name="Schiex T."/>
            <person name="Thomas J."/>
            <person name="Vandecasteele C."/>
            <person name="Vares D."/>
            <person name="Vear F."/>
            <person name="Vautrin S."/>
            <person name="Crespi M."/>
            <person name="Mangin B."/>
            <person name="Burke J.M."/>
            <person name="Salse J."/>
            <person name="Munos S."/>
            <person name="Vincourt P."/>
            <person name="Rieseberg L.H."/>
            <person name="Langlade N.B."/>
        </authorList>
    </citation>
    <scope>NUCLEOTIDE SEQUENCE</scope>
    <source>
        <tissue evidence="2">Leaves</tissue>
    </source>
</reference>
<protein>
    <submittedName>
        <fullName evidence="2">Uncharacterized protein</fullName>
    </submittedName>
</protein>
<dbReference type="EMBL" id="MNCJ02000317">
    <property type="protein sequence ID" value="KAF5818457.1"/>
    <property type="molecule type" value="Genomic_DNA"/>
</dbReference>
<comment type="caution">
    <text evidence="2">The sequence shown here is derived from an EMBL/GenBank/DDBJ whole genome shotgun (WGS) entry which is preliminary data.</text>
</comment>
<keyword evidence="1" id="KW-0812">Transmembrane</keyword>
<sequence length="92" mass="10680">MLEDWLKSLGGCLVRHDLAFPVRFVGHVRTGSFVRTYFKIQTFVATIIMSPFKETTVRRQHKEKQRDYWLWFITVLVVGVKLAAEVVETGHG</sequence>
<evidence type="ECO:0000313" key="2">
    <source>
        <dbReference type="EMBL" id="KAF5818457.1"/>
    </source>
</evidence>
<gene>
    <name evidence="2" type="ORF">HanXRQr2_Chr02g0065501</name>
</gene>
<accession>A0A9K3JPV2</accession>
<proteinExistence type="predicted"/>
<feature type="transmembrane region" description="Helical" evidence="1">
    <location>
        <begin position="68"/>
        <end position="87"/>
    </location>
</feature>
<dbReference type="Gramene" id="mRNA:HanXRQr2_Chr02g0065501">
    <property type="protein sequence ID" value="mRNA:HanXRQr2_Chr02g0065501"/>
    <property type="gene ID" value="HanXRQr2_Chr02g0065501"/>
</dbReference>
<organism evidence="2 3">
    <name type="scientific">Helianthus annuus</name>
    <name type="common">Common sunflower</name>
    <dbReference type="NCBI Taxonomy" id="4232"/>
    <lineage>
        <taxon>Eukaryota</taxon>
        <taxon>Viridiplantae</taxon>
        <taxon>Streptophyta</taxon>
        <taxon>Embryophyta</taxon>
        <taxon>Tracheophyta</taxon>
        <taxon>Spermatophyta</taxon>
        <taxon>Magnoliopsida</taxon>
        <taxon>eudicotyledons</taxon>
        <taxon>Gunneridae</taxon>
        <taxon>Pentapetalae</taxon>
        <taxon>asterids</taxon>
        <taxon>campanulids</taxon>
        <taxon>Asterales</taxon>
        <taxon>Asteraceae</taxon>
        <taxon>Asteroideae</taxon>
        <taxon>Heliantheae alliance</taxon>
        <taxon>Heliantheae</taxon>
        <taxon>Helianthus</taxon>
    </lineage>
</organism>
<dbReference type="AlphaFoldDB" id="A0A9K3JPV2"/>
<keyword evidence="3" id="KW-1185">Reference proteome</keyword>
<keyword evidence="1" id="KW-0472">Membrane</keyword>
<evidence type="ECO:0000256" key="1">
    <source>
        <dbReference type="SAM" id="Phobius"/>
    </source>
</evidence>
<reference evidence="2" key="2">
    <citation type="submission" date="2020-06" db="EMBL/GenBank/DDBJ databases">
        <title>Helianthus annuus Genome sequencing and assembly Release 2.</title>
        <authorList>
            <person name="Gouzy J."/>
            <person name="Langlade N."/>
            <person name="Munos S."/>
        </authorList>
    </citation>
    <scope>NUCLEOTIDE SEQUENCE</scope>
    <source>
        <tissue evidence="2">Leaves</tissue>
    </source>
</reference>
<name>A0A9K3JPV2_HELAN</name>